<feature type="region of interest" description="Disordered" evidence="1">
    <location>
        <begin position="199"/>
        <end position="218"/>
    </location>
</feature>
<accession>A0ABU9LXN6</accession>
<organism evidence="2 3">
    <name type="scientific">Hymenobacter segetis</name>
    <dbReference type="NCBI Taxonomy" id="2025509"/>
    <lineage>
        <taxon>Bacteria</taxon>
        <taxon>Pseudomonadati</taxon>
        <taxon>Bacteroidota</taxon>
        <taxon>Cytophagia</taxon>
        <taxon>Cytophagales</taxon>
        <taxon>Hymenobacteraceae</taxon>
        <taxon>Hymenobacter</taxon>
    </lineage>
</organism>
<dbReference type="RefSeq" id="WP_342298115.1">
    <property type="nucleotide sequence ID" value="NZ_JBCEVZ010000022.1"/>
</dbReference>
<gene>
    <name evidence="2" type="ORF">AAFH49_11120</name>
</gene>
<reference evidence="2 3" key="1">
    <citation type="journal article" date="2018" name="Arch. Microbiol.">
        <title>Hymenobacter segetis sp. nov., isolated from soil.</title>
        <authorList>
            <person name="Ten L.N."/>
            <person name="Lim S.J."/>
            <person name="Kim B.O."/>
            <person name="Kang I.K."/>
            <person name="Jung H.Y."/>
        </authorList>
    </citation>
    <scope>NUCLEOTIDE SEQUENCE [LARGE SCALE GENOMIC DNA]</scope>
    <source>
        <strain evidence="2 3">S7-3-11</strain>
    </source>
</reference>
<protein>
    <recommendedName>
        <fullName evidence="4">Lipoprotein</fullName>
    </recommendedName>
</protein>
<proteinExistence type="predicted"/>
<name>A0ABU9LXN6_9BACT</name>
<dbReference type="Proteomes" id="UP001479606">
    <property type="component" value="Unassembled WGS sequence"/>
</dbReference>
<feature type="region of interest" description="Disordered" evidence="1">
    <location>
        <begin position="22"/>
        <end position="70"/>
    </location>
</feature>
<dbReference type="EMBL" id="JBCEVZ010000022">
    <property type="protein sequence ID" value="MEL5994759.1"/>
    <property type="molecule type" value="Genomic_DNA"/>
</dbReference>
<evidence type="ECO:0000313" key="3">
    <source>
        <dbReference type="Proteomes" id="UP001479606"/>
    </source>
</evidence>
<keyword evidence="3" id="KW-1185">Reference proteome</keyword>
<evidence type="ECO:0008006" key="4">
    <source>
        <dbReference type="Google" id="ProtNLM"/>
    </source>
</evidence>
<evidence type="ECO:0000256" key="1">
    <source>
        <dbReference type="SAM" id="MobiDB-lite"/>
    </source>
</evidence>
<evidence type="ECO:0000313" key="2">
    <source>
        <dbReference type="EMBL" id="MEL5994759.1"/>
    </source>
</evidence>
<comment type="caution">
    <text evidence="2">The sequence shown here is derived from an EMBL/GenBank/DDBJ whole genome shotgun (WGS) entry which is preliminary data.</text>
</comment>
<sequence length="268" mass="29780">MPGYTLPLLLLALLTACGTQPKTEEKPARNTAVAPPVTPQTKDSVARTATPATHEQAEQAIQREPSQGSVEARPMQFRCISEEDFQQEIAIGNIMVDTLQQRFLISAEWHKPTLLYYRSPSCPNGWIETRLELVGEWLWNSAVTLDTVRLAPTGPPAVLLKFSSETSLHHWSISNEGINIIDVSAEPVLLLKAGTASHEGGYTGDDETDSTDTQREEHSFEVVQSQSIKVRNQLIVVEPAVEDGQYALHSVPPGTYRYRHGKMIRIRK</sequence>